<dbReference type="RefSeq" id="XP_033659685.1">
    <property type="nucleotide sequence ID" value="XM_033810857.1"/>
</dbReference>
<dbReference type="OrthoDB" id="48317at2759"/>
<dbReference type="InterPro" id="IPR013149">
    <property type="entry name" value="ADH-like_C"/>
</dbReference>
<evidence type="ECO:0000256" key="1">
    <source>
        <dbReference type="ARBA" id="ARBA00008072"/>
    </source>
</evidence>
<reference evidence="4" key="1">
    <citation type="journal article" date="2020" name="Stud. Mycol.">
        <title>101 Dothideomycetes genomes: a test case for predicting lifestyles and emergence of pathogens.</title>
        <authorList>
            <person name="Haridas S."/>
            <person name="Albert R."/>
            <person name="Binder M."/>
            <person name="Bloem J."/>
            <person name="Labutti K."/>
            <person name="Salamov A."/>
            <person name="Andreopoulos B."/>
            <person name="Baker S."/>
            <person name="Barry K."/>
            <person name="Bills G."/>
            <person name="Bluhm B."/>
            <person name="Cannon C."/>
            <person name="Castanera R."/>
            <person name="Culley D."/>
            <person name="Daum C."/>
            <person name="Ezra D."/>
            <person name="Gonzalez J."/>
            <person name="Henrissat B."/>
            <person name="Kuo A."/>
            <person name="Liang C."/>
            <person name="Lipzen A."/>
            <person name="Lutzoni F."/>
            <person name="Magnuson J."/>
            <person name="Mondo S."/>
            <person name="Nolan M."/>
            <person name="Ohm R."/>
            <person name="Pangilinan J."/>
            <person name="Park H.-J."/>
            <person name="Ramirez L."/>
            <person name="Alfaro M."/>
            <person name="Sun H."/>
            <person name="Tritt A."/>
            <person name="Yoshinaga Y."/>
            <person name="Zwiers L.-H."/>
            <person name="Turgeon B."/>
            <person name="Goodwin S."/>
            <person name="Spatafora J."/>
            <person name="Crous P."/>
            <person name="Grigoriev I."/>
        </authorList>
    </citation>
    <scope>NUCLEOTIDE SEQUENCE</scope>
    <source>
        <strain evidence="4">ATCC 36951</strain>
    </source>
</reference>
<dbReference type="GeneID" id="54564129"/>
<dbReference type="Proteomes" id="UP000799537">
    <property type="component" value="Unassembled WGS sequence"/>
</dbReference>
<evidence type="ECO:0000256" key="2">
    <source>
        <dbReference type="ARBA" id="ARBA00023002"/>
    </source>
</evidence>
<organism evidence="4 5">
    <name type="scientific">Zasmidium cellare ATCC 36951</name>
    <dbReference type="NCBI Taxonomy" id="1080233"/>
    <lineage>
        <taxon>Eukaryota</taxon>
        <taxon>Fungi</taxon>
        <taxon>Dikarya</taxon>
        <taxon>Ascomycota</taxon>
        <taxon>Pezizomycotina</taxon>
        <taxon>Dothideomycetes</taxon>
        <taxon>Dothideomycetidae</taxon>
        <taxon>Mycosphaerellales</taxon>
        <taxon>Mycosphaerellaceae</taxon>
        <taxon>Zasmidium</taxon>
    </lineage>
</organism>
<comment type="similarity">
    <text evidence="1">Belongs to the zinc-containing alcohol dehydrogenase family.</text>
</comment>
<dbReference type="PANTHER" id="PTHR45348">
    <property type="entry name" value="HYPOTHETICAL OXIDOREDUCTASE (EUROFUNG)"/>
    <property type="match status" value="1"/>
</dbReference>
<proteinExistence type="inferred from homology"/>
<dbReference type="PANTHER" id="PTHR45348:SF2">
    <property type="entry name" value="ZINC-TYPE ALCOHOL DEHYDROGENASE-LIKE PROTEIN C2E1P3.01"/>
    <property type="match status" value="1"/>
</dbReference>
<accession>A0A6A6BZF3</accession>
<keyword evidence="2" id="KW-0560">Oxidoreductase</keyword>
<feature type="non-terminal residue" evidence="4">
    <location>
        <position position="1"/>
    </location>
</feature>
<dbReference type="InterPro" id="IPR011032">
    <property type="entry name" value="GroES-like_sf"/>
</dbReference>
<dbReference type="SUPFAM" id="SSF51735">
    <property type="entry name" value="NAD(P)-binding Rossmann-fold domains"/>
    <property type="match status" value="1"/>
</dbReference>
<evidence type="ECO:0000313" key="4">
    <source>
        <dbReference type="EMBL" id="KAF2158796.1"/>
    </source>
</evidence>
<dbReference type="SMART" id="SM00829">
    <property type="entry name" value="PKS_ER"/>
    <property type="match status" value="1"/>
</dbReference>
<dbReference type="InterPro" id="IPR020843">
    <property type="entry name" value="ER"/>
</dbReference>
<dbReference type="Pfam" id="PF00107">
    <property type="entry name" value="ADH_zinc_N"/>
    <property type="match status" value="1"/>
</dbReference>
<dbReference type="Gene3D" id="3.40.50.720">
    <property type="entry name" value="NAD(P)-binding Rossmann-like Domain"/>
    <property type="match status" value="1"/>
</dbReference>
<dbReference type="InterPro" id="IPR047122">
    <property type="entry name" value="Trans-enoyl_RdTase-like"/>
</dbReference>
<dbReference type="AlphaFoldDB" id="A0A6A6BZF3"/>
<dbReference type="GO" id="GO:0016651">
    <property type="term" value="F:oxidoreductase activity, acting on NAD(P)H"/>
    <property type="evidence" value="ECO:0007669"/>
    <property type="project" value="InterPro"/>
</dbReference>
<dbReference type="EMBL" id="ML993649">
    <property type="protein sequence ID" value="KAF2158796.1"/>
    <property type="molecule type" value="Genomic_DNA"/>
</dbReference>
<gene>
    <name evidence="4" type="ORF">M409DRAFT_38088</name>
</gene>
<protein>
    <recommendedName>
        <fullName evidence="3">Enoyl reductase (ER) domain-containing protein</fullName>
    </recommendedName>
</protein>
<dbReference type="InterPro" id="IPR036291">
    <property type="entry name" value="NAD(P)-bd_dom_sf"/>
</dbReference>
<dbReference type="Gene3D" id="3.90.180.10">
    <property type="entry name" value="Medium-chain alcohol dehydrogenases, catalytic domain"/>
    <property type="match status" value="2"/>
</dbReference>
<evidence type="ECO:0000313" key="5">
    <source>
        <dbReference type="Proteomes" id="UP000799537"/>
    </source>
</evidence>
<evidence type="ECO:0000259" key="3">
    <source>
        <dbReference type="SMART" id="SM00829"/>
    </source>
</evidence>
<feature type="domain" description="Enoyl reductase (ER)" evidence="3">
    <location>
        <begin position="1"/>
        <end position="245"/>
    </location>
</feature>
<sequence length="248" mass="26186">EYKIQDYNPPVGGNPIKYPTILGSDMAGTVVEVGSEVTRWKVGDRLMAHTFGATIGQPAKAAFQNYTAREVVLVWGGSSSVGCVAIQMAVAAGYEVFATASPRNHELCKSLGAATVFDYGKAEVEAEMLAALQGKQVAGALDCIADNDKTIPALGRILMKVDGKKKIVAVLQPAEVEGIEVQRVSIPDLVRSEQYGQVHAWMASALENGSLQCKPDPMVVGEGLGSIQKGVDVSRKGVSAAKVVVKLE</sequence>
<dbReference type="CDD" id="cd08249">
    <property type="entry name" value="enoyl_reductase_like"/>
    <property type="match status" value="1"/>
</dbReference>
<keyword evidence="5" id="KW-1185">Reference proteome</keyword>
<dbReference type="SUPFAM" id="SSF50129">
    <property type="entry name" value="GroES-like"/>
    <property type="match status" value="1"/>
</dbReference>
<name>A0A6A6BZF3_ZASCE</name>